<evidence type="ECO:0000313" key="4">
    <source>
        <dbReference type="Proteomes" id="UP000037392"/>
    </source>
</evidence>
<reference evidence="3 4" key="1">
    <citation type="submission" date="2011-04" db="EMBL/GenBank/DDBJ databases">
        <title>The Genome Sequence of Clostridium citroniae WAL-19142.</title>
        <authorList>
            <consortium name="The Broad Institute Genome Sequencing Platform"/>
            <person name="Earl A."/>
            <person name="Ward D."/>
            <person name="Feldgarden M."/>
            <person name="Gevers D."/>
            <person name="Warren Y.A."/>
            <person name="Tyrrell K.L."/>
            <person name="Citron D.M."/>
            <person name="Goldstein E.J."/>
            <person name="Daigneault M."/>
            <person name="Allen-Vercoe E."/>
            <person name="Young S.K."/>
            <person name="Zeng Q."/>
            <person name="Gargeya S."/>
            <person name="Fitzgerald M."/>
            <person name="Haas B."/>
            <person name="Abouelleil A."/>
            <person name="Alvarado L."/>
            <person name="Arachchi H.M."/>
            <person name="Berlin A."/>
            <person name="Brown A."/>
            <person name="Chapman S.B."/>
            <person name="Chen Z."/>
            <person name="Dunbar C."/>
            <person name="Freedman E."/>
            <person name="Gearin G."/>
            <person name="Gellesch M."/>
            <person name="Goldberg J."/>
            <person name="Griggs A."/>
            <person name="Gujja S."/>
            <person name="Heilman E.R."/>
            <person name="Heiman D."/>
            <person name="Howarth C."/>
            <person name="Larson L."/>
            <person name="Lui A."/>
            <person name="MacDonald P.J."/>
            <person name="Mehta T."/>
            <person name="Montmayeur A."/>
            <person name="Murphy C."/>
            <person name="Neiman D."/>
            <person name="Pearson M."/>
            <person name="Priest M."/>
            <person name="Roberts A."/>
            <person name="Saif S."/>
            <person name="Shea T."/>
            <person name="Shenoy N."/>
            <person name="Sisk P."/>
            <person name="Stolte C."/>
            <person name="Sykes S."/>
            <person name="White J."/>
            <person name="Yandava C."/>
            <person name="Wortman J."/>
            <person name="Nusbaum C."/>
            <person name="Birren B."/>
        </authorList>
    </citation>
    <scope>NUCLEOTIDE SEQUENCE [LARGE SCALE GENOMIC DNA]</scope>
    <source>
        <strain evidence="3 4">WAL-19142</strain>
    </source>
</reference>
<gene>
    <name evidence="3" type="ORF">HMPREF9470_04608</name>
</gene>
<evidence type="ECO:0008006" key="5">
    <source>
        <dbReference type="Google" id="ProtNLM"/>
    </source>
</evidence>
<dbReference type="GO" id="GO:0005996">
    <property type="term" value="P:monosaccharide metabolic process"/>
    <property type="evidence" value="ECO:0007669"/>
    <property type="project" value="InterPro"/>
</dbReference>
<dbReference type="Proteomes" id="UP000037392">
    <property type="component" value="Unassembled WGS sequence"/>
</dbReference>
<dbReference type="PATRIC" id="fig|742734.4.peg.4938"/>
<proteinExistence type="predicted"/>
<dbReference type="GO" id="GO:0005737">
    <property type="term" value="C:cytoplasm"/>
    <property type="evidence" value="ECO:0007669"/>
    <property type="project" value="InterPro"/>
</dbReference>
<organism evidence="3 4">
    <name type="scientific">[Clostridium] citroniae WAL-19142</name>
    <dbReference type="NCBI Taxonomy" id="742734"/>
    <lineage>
        <taxon>Bacteria</taxon>
        <taxon>Bacillati</taxon>
        <taxon>Bacillota</taxon>
        <taxon>Clostridia</taxon>
        <taxon>Lachnospirales</taxon>
        <taxon>Lachnospiraceae</taxon>
        <taxon>Enterocloster</taxon>
    </lineage>
</organism>
<evidence type="ECO:0000256" key="1">
    <source>
        <dbReference type="ARBA" id="ARBA00023235"/>
    </source>
</evidence>
<sequence length="402" mass="44293">MERGLHMTNYLYLQSMLQTGPELAEKARSLFQYLSEKTGDQFVSAPAEALTREPVSIVYVASGGTAGAFKNALPYLKEPIIIITSGSDNSLSASMEMMTYLANHKIKGRLLHGTQEELASDFEHVMRAANAKHSLQGMRLGLMGAPSDWLISTDVDYDALAEKTGIQVVEIGMPELLEEIAKKSYPDNDSCRALLAQDFDKDQITQALEIYGAFKRLVERYDLDGFTVRCFDLLTAVKNTGCLGLALLNQEGIYSGCEGDLPSLISMAILGQISGQPVFQCNPSRVDRHKDEIIFAHCTLPLNMPVRYHLDTHFESGIGVAVAGDIPSGKATVFKATGLLERCFISGAQIEESLHECNLCRSQIRLHCDAGTGHFLNTPVGNHYLVCMGDWSESLREFFTMF</sequence>
<dbReference type="PANTHER" id="PTHR36120:SF2">
    <property type="entry name" value="FUCOSE ISOMERASE"/>
    <property type="match status" value="1"/>
</dbReference>
<protein>
    <recommendedName>
        <fullName evidence="5">L-fucose isomerase C-terminal domain-containing protein</fullName>
    </recommendedName>
</protein>
<evidence type="ECO:0000256" key="2">
    <source>
        <dbReference type="ARBA" id="ARBA00023277"/>
    </source>
</evidence>
<accession>A0A0J9EKS4</accession>
<dbReference type="GO" id="GO:0016861">
    <property type="term" value="F:intramolecular oxidoreductase activity, interconverting aldoses and ketoses"/>
    <property type="evidence" value="ECO:0007669"/>
    <property type="project" value="InterPro"/>
</dbReference>
<dbReference type="EMBL" id="ADLK01000032">
    <property type="protein sequence ID" value="KMW16170.1"/>
    <property type="molecule type" value="Genomic_DNA"/>
</dbReference>
<comment type="caution">
    <text evidence="3">The sequence shown here is derived from an EMBL/GenBank/DDBJ whole genome shotgun (WGS) entry which is preliminary data.</text>
</comment>
<dbReference type="GeneID" id="93163958"/>
<keyword evidence="1" id="KW-0413">Isomerase</keyword>
<dbReference type="SUPFAM" id="SSF53743">
    <property type="entry name" value="FucI/AraA N-terminal and middle domains"/>
    <property type="match status" value="1"/>
</dbReference>
<dbReference type="OrthoDB" id="5838738at2"/>
<dbReference type="AlphaFoldDB" id="A0A0J9EKS4"/>
<dbReference type="InterPro" id="IPR009015">
    <property type="entry name" value="Fucose_isomerase_N/cen_sf"/>
</dbReference>
<keyword evidence="2" id="KW-0119">Carbohydrate metabolism</keyword>
<name>A0A0J9EKS4_9FIRM</name>
<dbReference type="RefSeq" id="WP_048930783.1">
    <property type="nucleotide sequence ID" value="NZ_KQ235882.1"/>
</dbReference>
<dbReference type="PANTHER" id="PTHR36120">
    <property type="entry name" value="FUCOSE ISOMERASE"/>
    <property type="match status" value="1"/>
</dbReference>
<evidence type="ECO:0000313" key="3">
    <source>
        <dbReference type="EMBL" id="KMW16170.1"/>
    </source>
</evidence>